<dbReference type="AlphaFoldDB" id="A0A975BHL5"/>
<dbReference type="KEGG" id="dmm:dnm_014840"/>
<evidence type="ECO:0000313" key="2">
    <source>
        <dbReference type="Proteomes" id="UP000663722"/>
    </source>
</evidence>
<accession>A0A975BHL5</accession>
<name>A0A975BHL5_9BACT</name>
<gene>
    <name evidence="1" type="ORF">dnm_014840</name>
</gene>
<reference evidence="1" key="1">
    <citation type="journal article" date="2021" name="Microb. Physiol.">
        <title>Proteogenomic Insights into the Physiology of Marine, Sulfate-Reducing, Filamentous Desulfonema limicola and Desulfonema magnum.</title>
        <authorList>
            <person name="Schnaars V."/>
            <person name="Wohlbrand L."/>
            <person name="Scheve S."/>
            <person name="Hinrichs C."/>
            <person name="Reinhardt R."/>
            <person name="Rabus R."/>
        </authorList>
    </citation>
    <scope>NUCLEOTIDE SEQUENCE</scope>
    <source>
        <strain evidence="1">4be13</strain>
    </source>
</reference>
<sequence length="46" mass="5210">MRIRSAKIVFLQLRKSISRTCEKVFLALAKKNFSHSGENAGKAVQF</sequence>
<evidence type="ECO:0000313" key="1">
    <source>
        <dbReference type="EMBL" id="QTA85473.1"/>
    </source>
</evidence>
<protein>
    <submittedName>
        <fullName evidence="1">Uncharacterized protein</fullName>
    </submittedName>
</protein>
<dbReference type="EMBL" id="CP061800">
    <property type="protein sequence ID" value="QTA85473.1"/>
    <property type="molecule type" value="Genomic_DNA"/>
</dbReference>
<organism evidence="1 2">
    <name type="scientific">Desulfonema magnum</name>
    <dbReference type="NCBI Taxonomy" id="45655"/>
    <lineage>
        <taxon>Bacteria</taxon>
        <taxon>Pseudomonadati</taxon>
        <taxon>Thermodesulfobacteriota</taxon>
        <taxon>Desulfobacteria</taxon>
        <taxon>Desulfobacterales</taxon>
        <taxon>Desulfococcaceae</taxon>
        <taxon>Desulfonema</taxon>
    </lineage>
</organism>
<proteinExistence type="predicted"/>
<keyword evidence="2" id="KW-1185">Reference proteome</keyword>
<dbReference type="Proteomes" id="UP000663722">
    <property type="component" value="Chromosome"/>
</dbReference>